<keyword evidence="3" id="KW-1185">Reference proteome</keyword>
<comment type="caution">
    <text evidence="2">The sequence shown here is derived from an EMBL/GenBank/DDBJ whole genome shotgun (WGS) entry which is preliminary data.</text>
</comment>
<name>A0AAV7S0G9_PLEWA</name>
<dbReference type="EMBL" id="JANPWB010000009">
    <property type="protein sequence ID" value="KAJ1158034.1"/>
    <property type="molecule type" value="Genomic_DNA"/>
</dbReference>
<feature type="region of interest" description="Disordered" evidence="1">
    <location>
        <begin position="1"/>
        <end position="36"/>
    </location>
</feature>
<gene>
    <name evidence="2" type="ORF">NDU88_010730</name>
</gene>
<organism evidence="2 3">
    <name type="scientific">Pleurodeles waltl</name>
    <name type="common">Iberian ribbed newt</name>
    <dbReference type="NCBI Taxonomy" id="8319"/>
    <lineage>
        <taxon>Eukaryota</taxon>
        <taxon>Metazoa</taxon>
        <taxon>Chordata</taxon>
        <taxon>Craniata</taxon>
        <taxon>Vertebrata</taxon>
        <taxon>Euteleostomi</taxon>
        <taxon>Amphibia</taxon>
        <taxon>Batrachia</taxon>
        <taxon>Caudata</taxon>
        <taxon>Salamandroidea</taxon>
        <taxon>Salamandridae</taxon>
        <taxon>Pleurodelinae</taxon>
        <taxon>Pleurodeles</taxon>
    </lineage>
</organism>
<dbReference type="AlphaFoldDB" id="A0AAV7S0G9"/>
<evidence type="ECO:0000313" key="2">
    <source>
        <dbReference type="EMBL" id="KAJ1158034.1"/>
    </source>
</evidence>
<accession>A0AAV7S0G9</accession>
<reference evidence="2" key="1">
    <citation type="journal article" date="2022" name="bioRxiv">
        <title>Sequencing and chromosome-scale assembly of the giantPleurodeles waltlgenome.</title>
        <authorList>
            <person name="Brown T."/>
            <person name="Elewa A."/>
            <person name="Iarovenko S."/>
            <person name="Subramanian E."/>
            <person name="Araus A.J."/>
            <person name="Petzold A."/>
            <person name="Susuki M."/>
            <person name="Suzuki K.-i.T."/>
            <person name="Hayashi T."/>
            <person name="Toyoda A."/>
            <person name="Oliveira C."/>
            <person name="Osipova E."/>
            <person name="Leigh N.D."/>
            <person name="Simon A."/>
            <person name="Yun M.H."/>
        </authorList>
    </citation>
    <scope>NUCLEOTIDE SEQUENCE</scope>
    <source>
        <strain evidence="2">20211129_DDA</strain>
        <tissue evidence="2">Liver</tissue>
    </source>
</reference>
<evidence type="ECO:0000256" key="1">
    <source>
        <dbReference type="SAM" id="MobiDB-lite"/>
    </source>
</evidence>
<feature type="compositionally biased region" description="Gly residues" evidence="1">
    <location>
        <begin position="7"/>
        <end position="16"/>
    </location>
</feature>
<dbReference type="Proteomes" id="UP001066276">
    <property type="component" value="Chromosome 5"/>
</dbReference>
<proteinExistence type="predicted"/>
<protein>
    <submittedName>
        <fullName evidence="2">Uncharacterized protein</fullName>
    </submittedName>
</protein>
<evidence type="ECO:0000313" key="3">
    <source>
        <dbReference type="Proteomes" id="UP001066276"/>
    </source>
</evidence>
<sequence>MRERRGPAGGAGGGLRGRGRRRLPSGRKWTPRAGRSGRELRAAGFLLLGGGSGGVAGHRWDSEPGQAAGARRACAQSPRLTPQLICLWRSGRESDLQLLFITLPEAMLLFIQDRGP</sequence>